<organism evidence="8">
    <name type="scientific">Caenorhabditis brenneri</name>
    <name type="common">Nematode worm</name>
    <dbReference type="NCBI Taxonomy" id="135651"/>
    <lineage>
        <taxon>Eukaryota</taxon>
        <taxon>Metazoa</taxon>
        <taxon>Ecdysozoa</taxon>
        <taxon>Nematoda</taxon>
        <taxon>Chromadorea</taxon>
        <taxon>Rhabditida</taxon>
        <taxon>Rhabditina</taxon>
        <taxon>Rhabditomorpha</taxon>
        <taxon>Rhabditoidea</taxon>
        <taxon>Rhabditidae</taxon>
        <taxon>Peloderinae</taxon>
        <taxon>Caenorhabditis</taxon>
    </lineage>
</organism>
<feature type="domain" description="DNA2/NAM7 helicase-like C-terminal" evidence="6">
    <location>
        <begin position="919"/>
        <end position="1095"/>
    </location>
</feature>
<dbReference type="eggNOG" id="KOG1801">
    <property type="taxonomic scope" value="Eukaryota"/>
</dbReference>
<name>G0NMM0_CAEBE</name>
<evidence type="ECO:0000259" key="6">
    <source>
        <dbReference type="Pfam" id="PF13087"/>
    </source>
</evidence>
<dbReference type="SUPFAM" id="SSF52540">
    <property type="entry name" value="P-loop containing nucleoside triphosphate hydrolases"/>
    <property type="match status" value="1"/>
</dbReference>
<dbReference type="InterPro" id="IPR047187">
    <property type="entry name" value="SF1_C_Upf1"/>
</dbReference>
<reference evidence="8" key="1">
    <citation type="submission" date="2011-07" db="EMBL/GenBank/DDBJ databases">
        <authorList>
            <consortium name="Caenorhabditis brenneri Sequencing and Analysis Consortium"/>
            <person name="Wilson R.K."/>
        </authorList>
    </citation>
    <scope>NUCLEOTIDE SEQUENCE [LARGE SCALE GENOMIC DNA]</scope>
    <source>
        <strain evidence="8">PB2801</strain>
    </source>
</reference>
<dbReference type="GO" id="GO:0043139">
    <property type="term" value="F:5'-3' DNA helicase activity"/>
    <property type="evidence" value="ECO:0007669"/>
    <property type="project" value="TreeGrafter"/>
</dbReference>
<keyword evidence="3" id="KW-0347">Helicase</keyword>
<keyword evidence="2" id="KW-0378">Hydrolase</keyword>
<proteinExistence type="predicted"/>
<keyword evidence="8" id="KW-1185">Reference proteome</keyword>
<dbReference type="GO" id="GO:0005524">
    <property type="term" value="F:ATP binding"/>
    <property type="evidence" value="ECO:0007669"/>
    <property type="project" value="UniProtKB-KW"/>
</dbReference>
<dbReference type="Gene3D" id="3.40.50.300">
    <property type="entry name" value="P-loop containing nucleotide triphosphate hydrolases"/>
    <property type="match status" value="2"/>
</dbReference>
<sequence>MTPEMRQGIFRNSNNRPKKLGLRTSNTQTTTRPTLKSSTSSSSDTSNASAVTSSSTCSTATTQHAPILDPFNPDVETVKEYTEEDFEKAKKARDEVFEKLDPETKELVLKSDFEALVKTKLFQERMNVNMDDWKHEDADHRIEPTEGRFQQCNELEKVVTETDNSLKDVGDDYEREKVREPVFRKDCENYQWYTTPNPNEELPKDKVLNLIASETPKRVALFIRHFNSQQDAVPERLENNPKNETVYSTTPPSDRSVLYMAVEHRGGSFLLTPIHLEIVGGCRPSLHYITLTATSYDLASKKFFNMKEIEIGDVFIVETIVPHQQKHKEPVTMLTDMEHVSDPARNRFWRVLYAVRVPRTVSKQKLAHHWIPNKSTQTNAYLVEDLVYPALLSSSIAPEKGKHRARWLEVTVMTPPVQPGRNLRGFNPGPDEEEDALDLFRPHNPVWTISPRIIESKKLAGELLDLVNQGVKQFKQDGQLPDESFQKAARLIRLGAYAQQAMVNFRYDPRSYTGQVTEASESQFGYTLDVNLKNPIAFPIQVIHWRANTMVIVRRSETTIPARVVSVMDYKDGRFRVIARLAKRFSMDLDYYKDRKIFVQHKIQDSEDHLRMQIGKMVPPEYNTSMKAMRVWAATLGADKITDPEEHRNETPYEQGDFTSTSQQGRVLEYMDDDRIPGCIVHCAFGAGKTTTLVTSLLHHSEAHPKRLLAFTAQSNTAVVQAVHTWEKWDPRRNVKAVRVMTAANRDRLDHNQHTCIDLPVLLWQVLKLDFDHFNFPNLPQSQLNISVTRHLEANKRIAFREISSRELRAACRASYRKDPPVHGLHECFMRLYKPTLFFGTTTSLRQIFSTNDYMNNLKEKIKIICVDESSQLPRAAFTALVFTFPKARLFLTGDSRQLPPYEETKTPEDLSRFAGAWFQNAFDNKVLPIVSISRVFRCPPYITRWLSQCFYQNTLTSARARGWQYTALNRLGFTSRSPLQFVNTVSEETKEGTSARNLKEAVICDKLVRQLLPLVGGKNIAVVCFYLSQVSLLSGILPQGVHVTSVDGVQGSEYQYVIVCTTRSMDFTKSKFMNSKERTNVALSRSTRATVVLINLAATHGAEDCWDLIVNKVPEEARFNVRNLEWLNPAAHEVNRLEDTLRVAEYDDQWIGDQGVFSPRR</sequence>
<feature type="compositionally biased region" description="Low complexity" evidence="5">
    <location>
        <begin position="24"/>
        <end position="62"/>
    </location>
</feature>
<dbReference type="GO" id="GO:0016787">
    <property type="term" value="F:hydrolase activity"/>
    <property type="evidence" value="ECO:0007669"/>
    <property type="project" value="UniProtKB-KW"/>
</dbReference>
<dbReference type="EMBL" id="GL379911">
    <property type="protein sequence ID" value="EGT34205.1"/>
    <property type="molecule type" value="Genomic_DNA"/>
</dbReference>
<keyword evidence="1" id="KW-0547">Nucleotide-binding</keyword>
<dbReference type="InterPro" id="IPR041679">
    <property type="entry name" value="DNA2/NAM7-like_C"/>
</dbReference>
<dbReference type="OrthoDB" id="5851052at2759"/>
<dbReference type="InterPro" id="IPR050534">
    <property type="entry name" value="Coronavir_polyprotein_1ab"/>
</dbReference>
<protein>
    <recommendedName>
        <fullName evidence="6">DNA2/NAM7 helicase-like C-terminal domain-containing protein</fullName>
    </recommendedName>
</protein>
<dbReference type="STRING" id="135651.G0NMM0"/>
<gene>
    <name evidence="7" type="ORF">CAEBREN_29224</name>
</gene>
<accession>G0NMM0</accession>
<evidence type="ECO:0000256" key="4">
    <source>
        <dbReference type="ARBA" id="ARBA00022840"/>
    </source>
</evidence>
<evidence type="ECO:0000256" key="3">
    <source>
        <dbReference type="ARBA" id="ARBA00022806"/>
    </source>
</evidence>
<evidence type="ECO:0000256" key="2">
    <source>
        <dbReference type="ARBA" id="ARBA00022801"/>
    </source>
</evidence>
<dbReference type="AlphaFoldDB" id="G0NMM0"/>
<dbReference type="CDD" id="cd18808">
    <property type="entry name" value="SF1_C_Upf1"/>
    <property type="match status" value="1"/>
</dbReference>
<evidence type="ECO:0000313" key="8">
    <source>
        <dbReference type="Proteomes" id="UP000008068"/>
    </source>
</evidence>
<dbReference type="HOGENOM" id="CLU_005949_0_0_1"/>
<feature type="region of interest" description="Disordered" evidence="5">
    <location>
        <begin position="1"/>
        <end position="73"/>
    </location>
</feature>
<dbReference type="Proteomes" id="UP000008068">
    <property type="component" value="Unassembled WGS sequence"/>
</dbReference>
<dbReference type="PANTHER" id="PTHR43788">
    <property type="entry name" value="DNA2/NAM7 HELICASE FAMILY MEMBER"/>
    <property type="match status" value="1"/>
</dbReference>
<evidence type="ECO:0000313" key="7">
    <source>
        <dbReference type="EMBL" id="EGT34205.1"/>
    </source>
</evidence>
<evidence type="ECO:0000256" key="5">
    <source>
        <dbReference type="SAM" id="MobiDB-lite"/>
    </source>
</evidence>
<dbReference type="InParanoid" id="G0NMM0"/>
<dbReference type="Pfam" id="PF13087">
    <property type="entry name" value="AAA_12"/>
    <property type="match status" value="1"/>
</dbReference>
<dbReference type="PANTHER" id="PTHR43788:SF16">
    <property type="entry name" value="HELICASE WITH ZINC FINGER 2"/>
    <property type="match status" value="1"/>
</dbReference>
<keyword evidence="4" id="KW-0067">ATP-binding</keyword>
<dbReference type="InterPro" id="IPR027417">
    <property type="entry name" value="P-loop_NTPase"/>
</dbReference>
<evidence type="ECO:0000256" key="1">
    <source>
        <dbReference type="ARBA" id="ARBA00022741"/>
    </source>
</evidence>